<proteinExistence type="predicted"/>
<feature type="transmembrane region" description="Helical" evidence="1">
    <location>
        <begin position="36"/>
        <end position="52"/>
    </location>
</feature>
<reference evidence="2 3" key="1">
    <citation type="submission" date="2023-09" db="EMBL/GenBank/DDBJ databases">
        <title>Whole genome shotgun sequencing (WGS) of Bosea sp. ZW T0_25, isolated from stored onions (Allium cepa).</title>
        <authorList>
            <person name="Stoll D.A."/>
            <person name="Huch M."/>
        </authorList>
    </citation>
    <scope>NUCLEOTIDE SEQUENCE [LARGE SCALE GENOMIC DNA]</scope>
    <source>
        <strain evidence="2 3">ZW T0_25</strain>
    </source>
</reference>
<accession>A0ABU3S8Q5</accession>
<gene>
    <name evidence="2" type="ORF">RKE40_14845</name>
</gene>
<protein>
    <submittedName>
        <fullName evidence="2">Uncharacterized protein</fullName>
    </submittedName>
</protein>
<dbReference type="RefSeq" id="WP_316019006.1">
    <property type="nucleotide sequence ID" value="NZ_JAWDID010000020.1"/>
</dbReference>
<sequence length="121" mass="13173">MPPPRSPERLILSALCGAGLLGLAWLALQAIGWFGVGLLGLFVLFVAVRFELEGNLPIGPQMTPDLYASQFRKHGREHASDRAEQRTAFSRQLSAARLAAGFGVLLTVIGFGFFFMLELGR</sequence>
<comment type="caution">
    <text evidence="2">The sequence shown here is derived from an EMBL/GenBank/DDBJ whole genome shotgun (WGS) entry which is preliminary data.</text>
</comment>
<feature type="transmembrane region" description="Helical" evidence="1">
    <location>
        <begin position="95"/>
        <end position="117"/>
    </location>
</feature>
<name>A0ABU3S8Q5_9HYPH</name>
<keyword evidence="1" id="KW-0472">Membrane</keyword>
<keyword evidence="3" id="KW-1185">Reference proteome</keyword>
<keyword evidence="1" id="KW-0812">Transmembrane</keyword>
<evidence type="ECO:0000313" key="3">
    <source>
        <dbReference type="Proteomes" id="UP001254257"/>
    </source>
</evidence>
<dbReference type="Proteomes" id="UP001254257">
    <property type="component" value="Unassembled WGS sequence"/>
</dbReference>
<keyword evidence="1" id="KW-1133">Transmembrane helix</keyword>
<evidence type="ECO:0000313" key="2">
    <source>
        <dbReference type="EMBL" id="MDU0341173.1"/>
    </source>
</evidence>
<evidence type="ECO:0000256" key="1">
    <source>
        <dbReference type="SAM" id="Phobius"/>
    </source>
</evidence>
<organism evidence="2 3">
    <name type="scientific">Bosea rubneri</name>
    <dbReference type="NCBI Taxonomy" id="3075434"/>
    <lineage>
        <taxon>Bacteria</taxon>
        <taxon>Pseudomonadati</taxon>
        <taxon>Pseudomonadota</taxon>
        <taxon>Alphaproteobacteria</taxon>
        <taxon>Hyphomicrobiales</taxon>
        <taxon>Boseaceae</taxon>
        <taxon>Bosea</taxon>
    </lineage>
</organism>
<dbReference type="EMBL" id="JAWDID010000020">
    <property type="protein sequence ID" value="MDU0341173.1"/>
    <property type="molecule type" value="Genomic_DNA"/>
</dbReference>